<dbReference type="Pfam" id="PF20167">
    <property type="entry name" value="Transposase_32"/>
    <property type="match status" value="1"/>
</dbReference>
<protein>
    <recommendedName>
        <fullName evidence="1">Putative plant transposon protein domain-containing protein</fullName>
    </recommendedName>
</protein>
<dbReference type="AlphaFoldDB" id="A0AA88JI37"/>
<comment type="caution">
    <text evidence="3">The sequence shown here is derived from an EMBL/GenBank/DDBJ whole genome shotgun (WGS) entry which is preliminary data.</text>
</comment>
<dbReference type="EMBL" id="BTGU01016923">
    <property type="protein sequence ID" value="GMN72952.1"/>
    <property type="molecule type" value="Genomic_DNA"/>
</dbReference>
<evidence type="ECO:0000313" key="2">
    <source>
        <dbReference type="EMBL" id="GMN72950.1"/>
    </source>
</evidence>
<evidence type="ECO:0000313" key="4">
    <source>
        <dbReference type="Proteomes" id="UP001187192"/>
    </source>
</evidence>
<dbReference type="EMBL" id="BTGU01016922">
    <property type="protein sequence ID" value="GMN72950.1"/>
    <property type="molecule type" value="Genomic_DNA"/>
</dbReference>
<dbReference type="Proteomes" id="UP001187192">
    <property type="component" value="Unassembled WGS sequence"/>
</dbReference>
<evidence type="ECO:0000313" key="3">
    <source>
        <dbReference type="EMBL" id="GMN72952.1"/>
    </source>
</evidence>
<organism evidence="3 4">
    <name type="scientific">Ficus carica</name>
    <name type="common">Common fig</name>
    <dbReference type="NCBI Taxonomy" id="3494"/>
    <lineage>
        <taxon>Eukaryota</taxon>
        <taxon>Viridiplantae</taxon>
        <taxon>Streptophyta</taxon>
        <taxon>Embryophyta</taxon>
        <taxon>Tracheophyta</taxon>
        <taxon>Spermatophyta</taxon>
        <taxon>Magnoliopsida</taxon>
        <taxon>eudicotyledons</taxon>
        <taxon>Gunneridae</taxon>
        <taxon>Pentapetalae</taxon>
        <taxon>rosids</taxon>
        <taxon>fabids</taxon>
        <taxon>Rosales</taxon>
        <taxon>Moraceae</taxon>
        <taxon>Ficeae</taxon>
        <taxon>Ficus</taxon>
    </lineage>
</organism>
<accession>A0AA88JI37</accession>
<gene>
    <name evidence="2" type="ORF">TIFTF001_055298</name>
    <name evidence="3" type="ORF">TIFTF001_055299</name>
</gene>
<sequence length="296" mass="33999">MPPKKRSKGSTSASADYDTIKFVSKAAADRHKKFLDTKVAIPERGFHTSNRRITDIVADRGWENFAQQPGSSATAVVYEFYANAYFPRDGAVYVRGKWVPISRTIINQYYGLPDIEEDGYQKYLENVDTDEVKSAICAFDIAWKTGRNGIPVKLSSRGLYKYGKAWHQFVCARLMPVWHVSHITKDRAILLFAIFTNKSIDVGRVIYHQIMQSVRNSTFGLYFPSLITDLCKRAEVTWEGHEIWEGPRHAIDDGVIASFKEEDDEAEDEPPREHRPISTMSVPQRWEYMDNRLDHI</sequence>
<name>A0AA88JI37_FICCA</name>
<reference evidence="3" key="1">
    <citation type="submission" date="2023-07" db="EMBL/GenBank/DDBJ databases">
        <title>draft genome sequence of fig (Ficus carica).</title>
        <authorList>
            <person name="Takahashi T."/>
            <person name="Nishimura K."/>
        </authorList>
    </citation>
    <scope>NUCLEOTIDE SEQUENCE</scope>
</reference>
<feature type="non-terminal residue" evidence="3">
    <location>
        <position position="296"/>
    </location>
</feature>
<keyword evidence="4" id="KW-1185">Reference proteome</keyword>
<feature type="domain" description="Putative plant transposon protein" evidence="1">
    <location>
        <begin position="59"/>
        <end position="236"/>
    </location>
</feature>
<dbReference type="InterPro" id="IPR046796">
    <property type="entry name" value="Transposase_32_dom"/>
</dbReference>
<evidence type="ECO:0000259" key="1">
    <source>
        <dbReference type="Pfam" id="PF20167"/>
    </source>
</evidence>
<proteinExistence type="predicted"/>